<protein>
    <submittedName>
        <fullName evidence="3">UDP-N-acetylglucosamine diphosphorylase/glucosamine-1-phosphate N-acetyltransferase</fullName>
    </submittedName>
</protein>
<organism evidence="3 4">
    <name type="scientific">Ulvibacter litoralis</name>
    <dbReference type="NCBI Taxonomy" id="227084"/>
    <lineage>
        <taxon>Bacteria</taxon>
        <taxon>Pseudomonadati</taxon>
        <taxon>Bacteroidota</taxon>
        <taxon>Flavobacteriia</taxon>
        <taxon>Flavobacteriales</taxon>
        <taxon>Flavobacteriaceae</taxon>
        <taxon>Ulvibacter</taxon>
    </lineage>
</organism>
<dbReference type="InterPro" id="IPR023917">
    <property type="entry name" value="Bifunctiontional_GlmU_bac-type"/>
</dbReference>
<dbReference type="InterPro" id="IPR050065">
    <property type="entry name" value="GlmU-like"/>
</dbReference>
<dbReference type="Pfam" id="PF13562">
    <property type="entry name" value="NTP_transf_4"/>
    <property type="match status" value="1"/>
</dbReference>
<sequence>MNYILFDGTVRNQLLPFTFTRPVADIRVGILTIREKWERLLGSTTTTVTEEYLSEKYPMVELEQNVLINASFLPSENLVQLIKKLSENQAIFYKDEPLAFFSTEDQEIDFDTFDVVEYTQDDVLRIEHTWDLFSKNAEAIQRDFEMLTEGRESQPIPEYTVAFHKENIFIEEGAKLPLCSLNATDGPIYIGKDAEIMEGAMIRGPFALCEHATVKMGAKIYGGTTIGPHSKVGGEVSNSVIFGFSNKGHDGFLGNSVLGEWCNLGADSNNSNLKNNYAEVRLWDYETEGFARTGLQFCGLMMGDHSKCGINTMFNTGTVVGVSSNIFGSGFPRNFVPSFSWGGSAGMTTYLTKKAFEVAKVVMSRRALEFTEVDANILTHIFEETAKWRRD</sequence>
<dbReference type="InterPro" id="IPR011004">
    <property type="entry name" value="Trimer_LpxA-like_sf"/>
</dbReference>
<name>A0A1G7F2I1_9FLAO</name>
<proteinExistence type="predicted"/>
<evidence type="ECO:0000313" key="4">
    <source>
        <dbReference type="Proteomes" id="UP000199321"/>
    </source>
</evidence>
<dbReference type="PANTHER" id="PTHR43584:SF9">
    <property type="entry name" value="TRANSFERASE HEXAPEPTIDE REPEAT CONTAINING PROTEIN"/>
    <property type="match status" value="1"/>
</dbReference>
<dbReference type="GO" id="GO:0016779">
    <property type="term" value="F:nucleotidyltransferase activity"/>
    <property type="evidence" value="ECO:0007669"/>
    <property type="project" value="UniProtKB-ARBA"/>
</dbReference>
<dbReference type="Gene3D" id="2.160.10.10">
    <property type="entry name" value="Hexapeptide repeat proteins"/>
    <property type="match status" value="1"/>
</dbReference>
<dbReference type="Proteomes" id="UP000199321">
    <property type="component" value="Unassembled WGS sequence"/>
</dbReference>
<reference evidence="3 4" key="1">
    <citation type="submission" date="2016-10" db="EMBL/GenBank/DDBJ databases">
        <authorList>
            <person name="de Groot N.N."/>
        </authorList>
    </citation>
    <scope>NUCLEOTIDE SEQUENCE [LARGE SCALE GENOMIC DNA]</scope>
    <source>
        <strain evidence="3 4">DSM 16195</strain>
    </source>
</reference>
<gene>
    <name evidence="3" type="ORF">SAMN05421855_102290</name>
</gene>
<dbReference type="NCBIfam" id="TIGR03991">
    <property type="entry name" value="alt_bact_glmU"/>
    <property type="match status" value="1"/>
</dbReference>
<dbReference type="GO" id="GO:0016746">
    <property type="term" value="F:acyltransferase activity"/>
    <property type="evidence" value="ECO:0007669"/>
    <property type="project" value="UniProtKB-KW"/>
</dbReference>
<keyword evidence="2" id="KW-0012">Acyltransferase</keyword>
<dbReference type="SUPFAM" id="SSF51161">
    <property type="entry name" value="Trimeric LpxA-like enzymes"/>
    <property type="match status" value="1"/>
</dbReference>
<dbReference type="EMBL" id="FNBA01000002">
    <property type="protein sequence ID" value="SDE70107.1"/>
    <property type="molecule type" value="Genomic_DNA"/>
</dbReference>
<dbReference type="AlphaFoldDB" id="A0A1G7F2I1"/>
<dbReference type="CDD" id="cd05635">
    <property type="entry name" value="LbH_unknown"/>
    <property type="match status" value="1"/>
</dbReference>
<accession>A0A1G7F2I1</accession>
<evidence type="ECO:0000313" key="3">
    <source>
        <dbReference type="EMBL" id="SDE70107.1"/>
    </source>
</evidence>
<dbReference type="RefSeq" id="WP_093142612.1">
    <property type="nucleotide sequence ID" value="NZ_BMWO01000002.1"/>
</dbReference>
<dbReference type="STRING" id="227084.SAMN05421855_102290"/>
<evidence type="ECO:0000256" key="1">
    <source>
        <dbReference type="ARBA" id="ARBA00022679"/>
    </source>
</evidence>
<keyword evidence="1 3" id="KW-0808">Transferase</keyword>
<evidence type="ECO:0000256" key="2">
    <source>
        <dbReference type="ARBA" id="ARBA00023315"/>
    </source>
</evidence>
<keyword evidence="4" id="KW-1185">Reference proteome</keyword>
<dbReference type="PANTHER" id="PTHR43584">
    <property type="entry name" value="NUCLEOTIDYL TRANSFERASE"/>
    <property type="match status" value="1"/>
</dbReference>
<dbReference type="OrthoDB" id="9784832at2"/>